<dbReference type="RefSeq" id="WP_206088372.1">
    <property type="nucleotide sequence ID" value="NZ_CP065053.1"/>
</dbReference>
<organism evidence="1 2">
    <name type="scientific">Massilia antarctica</name>
    <dbReference type="NCBI Taxonomy" id="2765360"/>
    <lineage>
        <taxon>Bacteria</taxon>
        <taxon>Pseudomonadati</taxon>
        <taxon>Pseudomonadota</taxon>
        <taxon>Betaproteobacteria</taxon>
        <taxon>Burkholderiales</taxon>
        <taxon>Oxalobacteraceae</taxon>
        <taxon>Telluria group</taxon>
        <taxon>Massilia</taxon>
    </lineage>
</organism>
<accession>A0AA48WA40</accession>
<dbReference type="SUPFAM" id="SSF160631">
    <property type="entry name" value="SMI1/KNR4-like"/>
    <property type="match status" value="1"/>
</dbReference>
<reference evidence="1 2" key="1">
    <citation type="submission" date="2020-11" db="EMBL/GenBank/DDBJ databases">
        <authorList>
            <person name="Sun Q."/>
        </authorList>
    </citation>
    <scope>NUCLEOTIDE SEQUENCE [LARGE SCALE GENOMIC DNA]</scope>
    <source>
        <strain evidence="1 2">P8398</strain>
    </source>
</reference>
<evidence type="ECO:0000313" key="2">
    <source>
        <dbReference type="Proteomes" id="UP000662888"/>
    </source>
</evidence>
<sequence length="216" mass="24992">MINKLVDLMARHVDDADPVAEFEIQNFGREHKIPLREDHLHFLMRYGSNSGARLKIFKNYGGDFDFASFKRVYIEDYPEMEVPDGYAYFGTSFMDLSFCIHYESGKIYSYEEGELYGIVHESINGFLMSCLLGDSDSFDKFFSGVLVERDLDIDDVNDFRLKSDKEKLSELTRYAGESENSIISEYYFSDGKLIYLYLPMRILRTLSGGILDTLSH</sequence>
<dbReference type="Proteomes" id="UP000662888">
    <property type="component" value="Chromosome"/>
</dbReference>
<gene>
    <name evidence="1" type="ORF">IV454_25215</name>
</gene>
<dbReference type="Gene3D" id="3.40.1580.10">
    <property type="entry name" value="SMI1/KNR4-like"/>
    <property type="match status" value="1"/>
</dbReference>
<dbReference type="InterPro" id="IPR037883">
    <property type="entry name" value="Knr4/Smi1-like_sf"/>
</dbReference>
<dbReference type="EMBL" id="CP065053">
    <property type="protein sequence ID" value="QPI48776.1"/>
    <property type="molecule type" value="Genomic_DNA"/>
</dbReference>
<keyword evidence="2" id="KW-1185">Reference proteome</keyword>
<proteinExistence type="predicted"/>
<protein>
    <recommendedName>
        <fullName evidence="3">SMI1/KNR4 family protein</fullName>
    </recommendedName>
</protein>
<evidence type="ECO:0000313" key="1">
    <source>
        <dbReference type="EMBL" id="QPI48776.1"/>
    </source>
</evidence>
<name>A0AA48WA40_9BURK</name>
<evidence type="ECO:0008006" key="3">
    <source>
        <dbReference type="Google" id="ProtNLM"/>
    </source>
</evidence>